<feature type="domain" description="Amine oxidase" evidence="5">
    <location>
        <begin position="379"/>
        <end position="473"/>
    </location>
</feature>
<comment type="similarity">
    <text evidence="2">Belongs to the flavin monoamine oxidase family.</text>
</comment>
<evidence type="ECO:0000313" key="7">
    <source>
        <dbReference type="Proteomes" id="UP001230207"/>
    </source>
</evidence>
<dbReference type="InterPro" id="IPR001613">
    <property type="entry name" value="Flavin_amine_oxidase"/>
</dbReference>
<proteinExistence type="inferred from homology"/>
<dbReference type="PANTHER" id="PTHR43563">
    <property type="entry name" value="AMINE OXIDASE"/>
    <property type="match status" value="1"/>
</dbReference>
<keyword evidence="7" id="KW-1185">Reference proteome</keyword>
<dbReference type="Gene3D" id="3.50.50.60">
    <property type="entry name" value="FAD/NAD(P)-binding domain"/>
    <property type="match status" value="2"/>
</dbReference>
<gene>
    <name evidence="6" type="ORF">QO002_003178</name>
</gene>
<dbReference type="PRINTS" id="PR00757">
    <property type="entry name" value="AMINEOXDASEF"/>
</dbReference>
<dbReference type="EMBL" id="JAUSVF010000001">
    <property type="protein sequence ID" value="MDQ0321040.1"/>
    <property type="molecule type" value="Genomic_DNA"/>
</dbReference>
<dbReference type="EC" id="1.4.3.4" evidence="6"/>
<feature type="region of interest" description="Disordered" evidence="4">
    <location>
        <begin position="332"/>
        <end position="376"/>
    </location>
</feature>
<name>A0ABU0BS22_9HYPH</name>
<protein>
    <submittedName>
        <fullName evidence="6">Monoamine oxidase</fullName>
        <ecNumber evidence="6">1.4.3.4</ecNumber>
    </submittedName>
</protein>
<dbReference type="InterPro" id="IPR050703">
    <property type="entry name" value="Flavin_MAO"/>
</dbReference>
<evidence type="ECO:0000313" key="6">
    <source>
        <dbReference type="EMBL" id="MDQ0321040.1"/>
    </source>
</evidence>
<comment type="cofactor">
    <cofactor evidence="1">
        <name>FAD</name>
        <dbReference type="ChEBI" id="CHEBI:57692"/>
    </cofactor>
</comment>
<reference evidence="6 7" key="1">
    <citation type="submission" date="2023-07" db="EMBL/GenBank/DDBJ databases">
        <title>Genomic Encyclopedia of Type Strains, Phase IV (KMG-IV): sequencing the most valuable type-strain genomes for metagenomic binning, comparative biology and taxonomic classification.</title>
        <authorList>
            <person name="Goeker M."/>
        </authorList>
    </citation>
    <scope>NUCLEOTIDE SEQUENCE [LARGE SCALE GENOMIC DNA]</scope>
    <source>
        <strain evidence="6 7">DSM 1112</strain>
    </source>
</reference>
<comment type="caution">
    <text evidence="6">The sequence shown here is derived from an EMBL/GenBank/DDBJ whole genome shotgun (WGS) entry which is preliminary data.</text>
</comment>
<keyword evidence="3 6" id="KW-0560">Oxidoreductase</keyword>
<evidence type="ECO:0000259" key="5">
    <source>
        <dbReference type="Pfam" id="PF01593"/>
    </source>
</evidence>
<dbReference type="SUPFAM" id="SSF54373">
    <property type="entry name" value="FAD-linked reductases, C-terminal domain"/>
    <property type="match status" value="2"/>
</dbReference>
<evidence type="ECO:0000256" key="1">
    <source>
        <dbReference type="ARBA" id="ARBA00001974"/>
    </source>
</evidence>
<feature type="domain" description="Amine oxidase" evidence="5">
    <location>
        <begin position="15"/>
        <end position="321"/>
    </location>
</feature>
<sequence>MSADDIDVVVVGAGFSGLAAAHALIDAGLRVLVLEARDRPGGRVEPADFANGRRIDAGGQFISEDMPAVMELARRYGRPLVSIPDEGKLVLRPALPQREAFRFHEGVEGLRGRANAIDPRDPVIAGLSVADWLARRPEADDAKAGFRAMIHGLWCRPAEELPLWYYIDNDRRLETTVSELQYYLEGSTHSLAEAMAADLGERLLLSTPVEAVSVAADGVSIEAGGKRFHAEQVLLAVPPVMARRISISPRLPSDVSAALDAWASGTVIKICFRYDRRFWRDDDLSGMVMWRDVKGLFACDISSGDDALLVVFIGGPLAVEWGGKGTANSLFSPAGRSAERMRGDEGAANSEPAAPSSALRAPSPRWGEEGASGAVTENSEAAVLENVLSRLSDALGPEACKPLETILRDWTDDRWSGGGYSDVILDMAAYDAEDILRRGAGTIHFACSELSPFFPGYIEGAITAGRAVAQRIITQPRSATSASGS</sequence>
<dbReference type="SUPFAM" id="SSF51905">
    <property type="entry name" value="FAD/NAD(P)-binding domain"/>
    <property type="match status" value="1"/>
</dbReference>
<dbReference type="Proteomes" id="UP001230207">
    <property type="component" value="Unassembled WGS sequence"/>
</dbReference>
<evidence type="ECO:0000256" key="3">
    <source>
        <dbReference type="ARBA" id="ARBA00023002"/>
    </source>
</evidence>
<dbReference type="PANTHER" id="PTHR43563:SF1">
    <property type="entry name" value="AMINE OXIDASE [FLAVIN-CONTAINING] B"/>
    <property type="match status" value="1"/>
</dbReference>
<dbReference type="Pfam" id="PF01593">
    <property type="entry name" value="Amino_oxidase"/>
    <property type="match status" value="2"/>
</dbReference>
<accession>A0ABU0BS22</accession>
<feature type="compositionally biased region" description="Low complexity" evidence="4">
    <location>
        <begin position="347"/>
        <end position="364"/>
    </location>
</feature>
<evidence type="ECO:0000256" key="2">
    <source>
        <dbReference type="ARBA" id="ARBA00005995"/>
    </source>
</evidence>
<dbReference type="RefSeq" id="WP_307231320.1">
    <property type="nucleotide sequence ID" value="NZ_JAUSVF010000001.1"/>
</dbReference>
<dbReference type="GO" id="GO:0097621">
    <property type="term" value="F:monoamine oxidase activity"/>
    <property type="evidence" value="ECO:0007669"/>
    <property type="project" value="UniProtKB-EC"/>
</dbReference>
<evidence type="ECO:0000256" key="4">
    <source>
        <dbReference type="SAM" id="MobiDB-lite"/>
    </source>
</evidence>
<dbReference type="InterPro" id="IPR036188">
    <property type="entry name" value="FAD/NAD-bd_sf"/>
</dbReference>
<organism evidence="6 7">
    <name type="scientific">Pararhizobium capsulatum DSM 1112</name>
    <dbReference type="NCBI Taxonomy" id="1121113"/>
    <lineage>
        <taxon>Bacteria</taxon>
        <taxon>Pseudomonadati</taxon>
        <taxon>Pseudomonadota</taxon>
        <taxon>Alphaproteobacteria</taxon>
        <taxon>Hyphomicrobiales</taxon>
        <taxon>Rhizobiaceae</taxon>
        <taxon>Rhizobium/Agrobacterium group</taxon>
        <taxon>Pararhizobium</taxon>
    </lineage>
</organism>
<dbReference type="InterPro" id="IPR002937">
    <property type="entry name" value="Amino_oxidase"/>
</dbReference>